<evidence type="ECO:0000256" key="1">
    <source>
        <dbReference type="ARBA" id="ARBA00010688"/>
    </source>
</evidence>
<proteinExistence type="inferred from homology"/>
<comment type="similarity">
    <text evidence="1 6">Belongs to the carbohydrate kinase PfkB family.</text>
</comment>
<keyword evidence="3" id="KW-0547">Nucleotide-binding</keyword>
<dbReference type="SUPFAM" id="SSF53613">
    <property type="entry name" value="Ribokinase-like"/>
    <property type="match status" value="1"/>
</dbReference>
<dbReference type="Pfam" id="PF00294">
    <property type="entry name" value="PfkB"/>
    <property type="match status" value="1"/>
</dbReference>
<dbReference type="GO" id="GO:0008865">
    <property type="term" value="F:fructokinase activity"/>
    <property type="evidence" value="ECO:0007669"/>
    <property type="project" value="UniProtKB-ARBA"/>
</dbReference>
<dbReference type="PRINTS" id="PR00990">
    <property type="entry name" value="RIBOKINASE"/>
</dbReference>
<sequence>MKELDVVTFGETMVLFTPELTLPLEYSDRFYKQIGGAESNVAIGLRRLGHSVGWFSKLGNDPFGRYIHKFIRGEGVDTSRCIYTDEAPTGIFFKEKYSPTNVKVYYYRKNSAASLLSPNDLDEDYIARAKFLHLTGITPALSPSCRETVFKAIEIAKKHEVKIVFDPNIRLKLWNMEKARSVLLEIAKEADIILPGLDEGEILSGRKTPEEIADFFGKEKIVIIKMGEKGAYYRSGNESGYVKGFPVSQIVDPVGAGDGFAAGVISGILRNEPIFSAVKRGNAVGAMVVGVSGDVEGLPSSEELEEFMKGVIHFQGVKR</sequence>
<keyword evidence="5" id="KW-0067">ATP-binding</keyword>
<organism evidence="8 9">
    <name type="scientific">Parageobacillus caldoxylosilyticus NBRC 107762</name>
    <dbReference type="NCBI Taxonomy" id="1220594"/>
    <lineage>
        <taxon>Bacteria</taxon>
        <taxon>Bacillati</taxon>
        <taxon>Bacillota</taxon>
        <taxon>Bacilli</taxon>
        <taxon>Bacillales</taxon>
        <taxon>Anoxybacillaceae</taxon>
        <taxon>Saccharococcus</taxon>
    </lineage>
</organism>
<reference evidence="8 9" key="1">
    <citation type="submission" date="2014-04" db="EMBL/GenBank/DDBJ databases">
        <title>Whole genome shotgun sequence of Geobacillus caldoxylosilyticus NBRC 107762.</title>
        <authorList>
            <person name="Hosoyama A."/>
            <person name="Hosoyama Y."/>
            <person name="Katano-Makiyama Y."/>
            <person name="Tsuchikane K."/>
            <person name="Ohji S."/>
            <person name="Ichikawa N."/>
            <person name="Yamazoe A."/>
            <person name="Fujita N."/>
        </authorList>
    </citation>
    <scope>NUCLEOTIDE SEQUENCE [LARGE SCALE GENOMIC DNA]</scope>
    <source>
        <strain evidence="8 9">NBRC 107762</strain>
    </source>
</reference>
<comment type="caution">
    <text evidence="8">The sequence shown here is derived from an EMBL/GenBank/DDBJ whole genome shotgun (WGS) entry which is preliminary data.</text>
</comment>
<dbReference type="InterPro" id="IPR029056">
    <property type="entry name" value="Ribokinase-like"/>
</dbReference>
<evidence type="ECO:0000259" key="7">
    <source>
        <dbReference type="Pfam" id="PF00294"/>
    </source>
</evidence>
<dbReference type="AlphaFoldDB" id="A0A023DHC7"/>
<feature type="domain" description="Carbohydrate kinase PfkB" evidence="7">
    <location>
        <begin position="5"/>
        <end position="299"/>
    </location>
</feature>
<evidence type="ECO:0000256" key="3">
    <source>
        <dbReference type="ARBA" id="ARBA00022741"/>
    </source>
</evidence>
<dbReference type="GO" id="GO:0005524">
    <property type="term" value="F:ATP binding"/>
    <property type="evidence" value="ECO:0007669"/>
    <property type="project" value="UniProtKB-KW"/>
</dbReference>
<protein>
    <submittedName>
        <fullName evidence="8">2-dehydro-3-deoxygluconokinase</fullName>
    </submittedName>
</protein>
<gene>
    <name evidence="8" type="primary">kdgK</name>
    <name evidence="8" type="ORF">GCA01S_049_00250</name>
</gene>
<dbReference type="OrthoDB" id="9813569at2"/>
<dbReference type="InterPro" id="IPR050306">
    <property type="entry name" value="PfkB_Carbo_kinase"/>
</dbReference>
<evidence type="ECO:0000313" key="8">
    <source>
        <dbReference type="EMBL" id="GAJ40709.1"/>
    </source>
</evidence>
<dbReference type="Proteomes" id="UP000023561">
    <property type="component" value="Unassembled WGS sequence"/>
</dbReference>
<dbReference type="GO" id="GO:0006000">
    <property type="term" value="P:fructose metabolic process"/>
    <property type="evidence" value="ECO:0007669"/>
    <property type="project" value="UniProtKB-ARBA"/>
</dbReference>
<dbReference type="PANTHER" id="PTHR43085">
    <property type="entry name" value="HEXOKINASE FAMILY MEMBER"/>
    <property type="match status" value="1"/>
</dbReference>
<dbReference type="RefSeq" id="WP_017437300.1">
    <property type="nucleotide sequence ID" value="NZ_BAWO01000049.1"/>
</dbReference>
<dbReference type="PANTHER" id="PTHR43085:SF1">
    <property type="entry name" value="PSEUDOURIDINE KINASE-RELATED"/>
    <property type="match status" value="1"/>
</dbReference>
<keyword evidence="4 6" id="KW-0418">Kinase</keyword>
<evidence type="ECO:0000256" key="2">
    <source>
        <dbReference type="ARBA" id="ARBA00022679"/>
    </source>
</evidence>
<evidence type="ECO:0000256" key="6">
    <source>
        <dbReference type="RuleBase" id="RU003704"/>
    </source>
</evidence>
<keyword evidence="9" id="KW-1185">Reference proteome</keyword>
<evidence type="ECO:0000256" key="5">
    <source>
        <dbReference type="ARBA" id="ARBA00022840"/>
    </source>
</evidence>
<dbReference type="CDD" id="cd01166">
    <property type="entry name" value="KdgK"/>
    <property type="match status" value="1"/>
</dbReference>
<evidence type="ECO:0000256" key="4">
    <source>
        <dbReference type="ARBA" id="ARBA00022777"/>
    </source>
</evidence>
<dbReference type="EMBL" id="BAWO01000049">
    <property type="protein sequence ID" value="GAJ40709.1"/>
    <property type="molecule type" value="Genomic_DNA"/>
</dbReference>
<keyword evidence="2 6" id="KW-0808">Transferase</keyword>
<accession>A0A023DHC7</accession>
<name>A0A023DHC7_9BACL</name>
<evidence type="ECO:0000313" key="9">
    <source>
        <dbReference type="Proteomes" id="UP000023561"/>
    </source>
</evidence>
<dbReference type="InterPro" id="IPR002139">
    <property type="entry name" value="Ribo/fructo_kinase"/>
</dbReference>
<dbReference type="Gene3D" id="3.40.1190.20">
    <property type="match status" value="1"/>
</dbReference>
<dbReference type="PROSITE" id="PS00584">
    <property type="entry name" value="PFKB_KINASES_2"/>
    <property type="match status" value="1"/>
</dbReference>
<dbReference type="InterPro" id="IPR011611">
    <property type="entry name" value="PfkB_dom"/>
</dbReference>
<dbReference type="InterPro" id="IPR002173">
    <property type="entry name" value="Carboh/pur_kinase_PfkB_CS"/>
</dbReference>